<comment type="caution">
    <text evidence="1">The sequence shown here is derived from an EMBL/GenBank/DDBJ whole genome shotgun (WGS) entry which is preliminary data.</text>
</comment>
<evidence type="ECO:0000313" key="1">
    <source>
        <dbReference type="EMBL" id="MFJ1472342.1"/>
    </source>
</evidence>
<protein>
    <submittedName>
        <fullName evidence="1">Fic family protein</fullName>
    </submittedName>
</protein>
<dbReference type="EMBL" id="JASNRB020000042">
    <property type="protein sequence ID" value="MFJ1472342.1"/>
    <property type="molecule type" value="Genomic_DNA"/>
</dbReference>
<dbReference type="Proteomes" id="UP001168096">
    <property type="component" value="Unassembled WGS sequence"/>
</dbReference>
<evidence type="ECO:0000313" key="2">
    <source>
        <dbReference type="Proteomes" id="UP001168096"/>
    </source>
</evidence>
<reference evidence="1" key="1">
    <citation type="submission" date="2024-11" db="EMBL/GenBank/DDBJ databases">
        <title>Description of Massilia orientalis sp. nov., isolated from rhizosphere soil of Ageratina adenophora.</title>
        <authorList>
            <person name="Wang Y."/>
        </authorList>
    </citation>
    <scope>NUCLEOTIDE SEQUENCE</scope>
    <source>
        <strain evidence="1">YIM B02787</strain>
    </source>
</reference>
<organism evidence="1 2">
    <name type="scientific">Massilia orientalis</name>
    <dbReference type="NCBI Taxonomy" id="3050128"/>
    <lineage>
        <taxon>Bacteria</taxon>
        <taxon>Pseudomonadati</taxon>
        <taxon>Pseudomonadota</taxon>
        <taxon>Betaproteobacteria</taxon>
        <taxon>Burkholderiales</taxon>
        <taxon>Oxalobacteraceae</taxon>
        <taxon>Telluria group</taxon>
        <taxon>Massilia</taxon>
    </lineage>
</organism>
<proteinExistence type="predicted"/>
<name>A0ACC7MJT9_9BURK</name>
<sequence length="387" mass="43323">MNTPQTPMYVWQHKDWPQWRFDPAAVQKALSSARLAQGMLLGAVHAIGFGSADLDNVLSEIWVQEAISTAAIEGQSLDLDQVRSSVMRKVANRYIGPSSRHIDGLVDMMDDAIANCDLPLDENRLCSWQAALFPTGRSGVEKIEVGRYRSFDEPMQIVSGRPGREVVHYRAPDSRDVPAEMDKFLRWFNQAPRMDIVVKAAIAHLWFETIHPFHDGNGRIGRAIIDSIIAQETGGDKRLYSMSRQMEENRGRYYEQLNQAQKGDLDITDWIIWFADQFAASCQKSLKHIDVALEKARYWAAHSGDEFNERQKKVLEKLLDAGNGGFLGGLTREKYTKITGCSDATGTRDLADLLQKGALTSAGVGKGTKYFANVPGWHGNTERPQLP</sequence>
<accession>A0ACC7MJT9</accession>
<keyword evidence="2" id="KW-1185">Reference proteome</keyword>
<gene>
    <name evidence="1" type="ORF">QPK29_031905</name>
</gene>